<keyword evidence="1" id="KW-0812">Transmembrane</keyword>
<evidence type="ECO:0000256" key="1">
    <source>
        <dbReference type="SAM" id="Phobius"/>
    </source>
</evidence>
<dbReference type="AlphaFoldDB" id="Q4RMS7"/>
<keyword evidence="1" id="KW-0472">Membrane</keyword>
<reference evidence="2" key="1">
    <citation type="journal article" date="2004" name="Nature">
        <title>Genome duplication in the teleost fish Tetraodon nigroviridis reveals the early vertebrate proto-karyotype.</title>
        <authorList>
            <person name="Jaillon O."/>
            <person name="Aury J.-M."/>
            <person name="Brunet F."/>
            <person name="Petit J.-L."/>
            <person name="Stange-Thomann N."/>
            <person name="Mauceli E."/>
            <person name="Bouneau L."/>
            <person name="Fischer C."/>
            <person name="Ozouf-Costaz C."/>
            <person name="Bernot A."/>
            <person name="Nicaud S."/>
            <person name="Jaffe D."/>
            <person name="Fisher S."/>
            <person name="Lutfalla G."/>
            <person name="Dossat C."/>
            <person name="Segurens B."/>
            <person name="Dasilva C."/>
            <person name="Salanoubat M."/>
            <person name="Levy M."/>
            <person name="Boudet N."/>
            <person name="Castellano S."/>
            <person name="Anthouard V."/>
            <person name="Jubin C."/>
            <person name="Castelli V."/>
            <person name="Katinka M."/>
            <person name="Vacherie B."/>
            <person name="Biemont C."/>
            <person name="Skalli Z."/>
            <person name="Cattolico L."/>
            <person name="Poulain J."/>
            <person name="De Berardinis V."/>
            <person name="Cruaud C."/>
            <person name="Duprat S."/>
            <person name="Brottier P."/>
            <person name="Coutanceau J.-P."/>
            <person name="Gouzy J."/>
            <person name="Parra G."/>
            <person name="Lardier G."/>
            <person name="Chapple C."/>
            <person name="McKernan K.J."/>
            <person name="McEwan P."/>
            <person name="Bosak S."/>
            <person name="Kellis M."/>
            <person name="Volff J.-N."/>
            <person name="Guigo R."/>
            <person name="Zody M.C."/>
            <person name="Mesirov J."/>
            <person name="Lindblad-Toh K."/>
            <person name="Birren B."/>
            <person name="Nusbaum C."/>
            <person name="Kahn D."/>
            <person name="Robinson-Rechavi M."/>
            <person name="Laudet V."/>
            <person name="Schachter V."/>
            <person name="Quetier F."/>
            <person name="Saurin W."/>
            <person name="Scarpelli C."/>
            <person name="Wincker P."/>
            <person name="Lander E.S."/>
            <person name="Weissenbach J."/>
            <person name="Roest Crollius H."/>
        </authorList>
    </citation>
    <scope>NUCLEOTIDE SEQUENCE [LARGE SCALE GENOMIC DNA]</scope>
</reference>
<dbReference type="EMBL" id="CAAE01015018">
    <property type="protein sequence ID" value="CAG10305.1"/>
    <property type="molecule type" value="Genomic_DNA"/>
</dbReference>
<organism evidence="2">
    <name type="scientific">Tetraodon nigroviridis</name>
    <name type="common">Spotted green pufferfish</name>
    <name type="synonym">Chelonodon nigroviridis</name>
    <dbReference type="NCBI Taxonomy" id="99883"/>
    <lineage>
        <taxon>Eukaryota</taxon>
        <taxon>Metazoa</taxon>
        <taxon>Chordata</taxon>
        <taxon>Craniata</taxon>
        <taxon>Vertebrata</taxon>
        <taxon>Euteleostomi</taxon>
        <taxon>Actinopterygii</taxon>
        <taxon>Neopterygii</taxon>
        <taxon>Teleostei</taxon>
        <taxon>Neoteleostei</taxon>
        <taxon>Acanthomorphata</taxon>
        <taxon>Eupercaria</taxon>
        <taxon>Tetraodontiformes</taxon>
        <taxon>Tetradontoidea</taxon>
        <taxon>Tetraodontidae</taxon>
        <taxon>Tetraodon</taxon>
    </lineage>
</organism>
<dbReference type="KEGG" id="tng:GSTEN00031899G001"/>
<sequence>MSLADAITLVIVIITVITIITMIMVIMVTDLWQRRQLPGARFLKAINNEKAFLF</sequence>
<name>Q4RMS7_TETNG</name>
<feature type="transmembrane region" description="Helical" evidence="1">
    <location>
        <begin position="6"/>
        <end position="28"/>
    </location>
</feature>
<keyword evidence="1" id="KW-1133">Transmembrane helix</keyword>
<evidence type="ECO:0000313" key="2">
    <source>
        <dbReference type="EMBL" id="CAG10305.1"/>
    </source>
</evidence>
<protein>
    <submittedName>
        <fullName evidence="2">(spotted green pufferfish) hypothetical protein</fullName>
    </submittedName>
</protein>
<comment type="caution">
    <text evidence="2">The sequence shown here is derived from an EMBL/GenBank/DDBJ whole genome shotgun (WGS) entry which is preliminary data.</text>
</comment>
<reference evidence="2" key="2">
    <citation type="submission" date="2004-02" db="EMBL/GenBank/DDBJ databases">
        <authorList>
            <consortium name="Genoscope"/>
            <consortium name="Whitehead Institute Centre for Genome Research"/>
        </authorList>
    </citation>
    <scope>NUCLEOTIDE SEQUENCE</scope>
</reference>
<gene>
    <name evidence="2" type="ORF">GSTENG00031899001</name>
</gene>
<proteinExistence type="predicted"/>
<accession>Q4RMS7</accession>